<keyword evidence="2" id="KW-0479">Metal-binding</keyword>
<dbReference type="Proteomes" id="UP000741863">
    <property type="component" value="Unassembled WGS sequence"/>
</dbReference>
<sequence length="302" mass="33138">MHLLVVSHEGIETLAAKQMSSDKALLLEKAFQLYSPGTECPADMISAISLGEPFLTTVDSVYEQAVHNEAVNNDVFVKDGEFQTLTPIKHPPKNVMCVGKNYAAHAIEMGSAKDIPDHPLIFTKAHTTICAHQDNVSLHSDITEQVDYEGELAIVIGKKGTKIEREDAWDYIFGFTLLNDITARDLQARHKQFFVGKSLDGFCPIGPSIVTRLSEEELLKETITTTVNDEVRQQAPLTDMIFDVRELIHVLSKGMTLEPGDIIATGTPSGVGKGMKPPKFLKAGDEVVITIPAIGELRNQMV</sequence>
<dbReference type="PANTHER" id="PTHR11820:SF7">
    <property type="entry name" value="ACYLPYRUVASE FAHD1, MITOCHONDRIAL"/>
    <property type="match status" value="1"/>
</dbReference>
<evidence type="ECO:0000259" key="3">
    <source>
        <dbReference type="Pfam" id="PF01557"/>
    </source>
</evidence>
<dbReference type="Pfam" id="PF01557">
    <property type="entry name" value="FAA_hydrolase"/>
    <property type="match status" value="1"/>
</dbReference>
<evidence type="ECO:0000256" key="1">
    <source>
        <dbReference type="ARBA" id="ARBA00010211"/>
    </source>
</evidence>
<dbReference type="RefSeq" id="WP_239575185.1">
    <property type="nucleotide sequence ID" value="NZ_JAFBEC010000002.1"/>
</dbReference>
<comment type="similarity">
    <text evidence="1">Belongs to the FAH family.</text>
</comment>
<dbReference type="Gene3D" id="3.90.850.10">
    <property type="entry name" value="Fumarylacetoacetase-like, C-terminal domain"/>
    <property type="match status" value="1"/>
</dbReference>
<dbReference type="PANTHER" id="PTHR11820">
    <property type="entry name" value="ACYLPYRUVASE"/>
    <property type="match status" value="1"/>
</dbReference>
<dbReference type="SUPFAM" id="SSF56529">
    <property type="entry name" value="FAH"/>
    <property type="match status" value="1"/>
</dbReference>
<evidence type="ECO:0000313" key="5">
    <source>
        <dbReference type="Proteomes" id="UP000741863"/>
    </source>
</evidence>
<accession>A0ABS2P833</accession>
<comment type="caution">
    <text evidence="4">The sequence shown here is derived from an EMBL/GenBank/DDBJ whole genome shotgun (WGS) entry which is preliminary data.</text>
</comment>
<evidence type="ECO:0000313" key="4">
    <source>
        <dbReference type="EMBL" id="MBM7631578.1"/>
    </source>
</evidence>
<keyword evidence="5" id="KW-1185">Reference proteome</keyword>
<reference evidence="4 5" key="1">
    <citation type="submission" date="2021-01" db="EMBL/GenBank/DDBJ databases">
        <title>Genomic Encyclopedia of Type Strains, Phase IV (KMG-IV): sequencing the most valuable type-strain genomes for metagenomic binning, comparative biology and taxonomic classification.</title>
        <authorList>
            <person name="Goeker M."/>
        </authorList>
    </citation>
    <scope>NUCLEOTIDE SEQUENCE [LARGE SCALE GENOMIC DNA]</scope>
    <source>
        <strain evidence="4 5">DSM 25540</strain>
    </source>
</reference>
<name>A0ABS2P833_9BACL</name>
<evidence type="ECO:0000256" key="2">
    <source>
        <dbReference type="ARBA" id="ARBA00022723"/>
    </source>
</evidence>
<organism evidence="4 5">
    <name type="scientific">Geomicrobium sediminis</name>
    <dbReference type="NCBI Taxonomy" id="1347788"/>
    <lineage>
        <taxon>Bacteria</taxon>
        <taxon>Bacillati</taxon>
        <taxon>Bacillota</taxon>
        <taxon>Bacilli</taxon>
        <taxon>Bacillales</taxon>
        <taxon>Geomicrobium</taxon>
    </lineage>
</organism>
<dbReference type="InterPro" id="IPR036663">
    <property type="entry name" value="Fumarylacetoacetase_C_sf"/>
</dbReference>
<dbReference type="InterPro" id="IPR011234">
    <property type="entry name" value="Fumarylacetoacetase-like_C"/>
</dbReference>
<protein>
    <submittedName>
        <fullName evidence="4">2-keto-4-pentenoate hydratase/2-oxohepta-3-ene-1,7-dioic acid hydratase in catechol pathway</fullName>
    </submittedName>
</protein>
<feature type="domain" description="Fumarylacetoacetase-like C-terminal" evidence="3">
    <location>
        <begin position="95"/>
        <end position="301"/>
    </location>
</feature>
<gene>
    <name evidence="4" type="ORF">JOD17_000670</name>
</gene>
<proteinExistence type="inferred from homology"/>
<dbReference type="EMBL" id="JAFBEC010000002">
    <property type="protein sequence ID" value="MBM7631578.1"/>
    <property type="molecule type" value="Genomic_DNA"/>
</dbReference>